<evidence type="ECO:0000313" key="1">
    <source>
        <dbReference type="EMBL" id="KAI5683983.1"/>
    </source>
</evidence>
<comment type="caution">
    <text evidence="1">The sequence shown here is derived from an EMBL/GenBank/DDBJ whole genome shotgun (WGS) entry which is preliminary data.</text>
</comment>
<protein>
    <submittedName>
        <fullName evidence="1">Uncharacterized protein</fullName>
    </submittedName>
</protein>
<sequence length="149" mass="17140">MVILRLQDLRRSSCTRLSSSGRVMCRLAIYYDFSENKTLVAHAQKIYNVVAKIKRNRMQGRNTVKKVLCLSAKMGYTIFHRNREESNVLSDIVIAHPTSIAMIRTWSYVLIMDTTYNMLLLEVVGMTPTEKNFTVATAFMCNEQATTYK</sequence>
<organism evidence="1 2">
    <name type="scientific">Catharanthus roseus</name>
    <name type="common">Madagascar periwinkle</name>
    <name type="synonym">Vinca rosea</name>
    <dbReference type="NCBI Taxonomy" id="4058"/>
    <lineage>
        <taxon>Eukaryota</taxon>
        <taxon>Viridiplantae</taxon>
        <taxon>Streptophyta</taxon>
        <taxon>Embryophyta</taxon>
        <taxon>Tracheophyta</taxon>
        <taxon>Spermatophyta</taxon>
        <taxon>Magnoliopsida</taxon>
        <taxon>eudicotyledons</taxon>
        <taxon>Gunneridae</taxon>
        <taxon>Pentapetalae</taxon>
        <taxon>asterids</taxon>
        <taxon>lamiids</taxon>
        <taxon>Gentianales</taxon>
        <taxon>Apocynaceae</taxon>
        <taxon>Rauvolfioideae</taxon>
        <taxon>Vinceae</taxon>
        <taxon>Catharanthinae</taxon>
        <taxon>Catharanthus</taxon>
    </lineage>
</organism>
<keyword evidence="2" id="KW-1185">Reference proteome</keyword>
<gene>
    <name evidence="1" type="ORF">M9H77_05211</name>
</gene>
<accession>A0ACC0CGU5</accession>
<proteinExistence type="predicted"/>
<dbReference type="Proteomes" id="UP001060085">
    <property type="component" value="Linkage Group LG01"/>
</dbReference>
<reference evidence="2" key="1">
    <citation type="journal article" date="2023" name="Nat. Plants">
        <title>Single-cell RNA sequencing provides a high-resolution roadmap for understanding the multicellular compartmentation of specialized metabolism.</title>
        <authorList>
            <person name="Sun S."/>
            <person name="Shen X."/>
            <person name="Li Y."/>
            <person name="Li Y."/>
            <person name="Wang S."/>
            <person name="Li R."/>
            <person name="Zhang H."/>
            <person name="Shen G."/>
            <person name="Guo B."/>
            <person name="Wei J."/>
            <person name="Xu J."/>
            <person name="St-Pierre B."/>
            <person name="Chen S."/>
            <person name="Sun C."/>
        </authorList>
    </citation>
    <scope>NUCLEOTIDE SEQUENCE [LARGE SCALE GENOMIC DNA]</scope>
</reference>
<evidence type="ECO:0000313" key="2">
    <source>
        <dbReference type="Proteomes" id="UP001060085"/>
    </source>
</evidence>
<name>A0ACC0CGU5_CATRO</name>
<dbReference type="EMBL" id="CM044701">
    <property type="protein sequence ID" value="KAI5683983.1"/>
    <property type="molecule type" value="Genomic_DNA"/>
</dbReference>